<evidence type="ECO:0000256" key="1">
    <source>
        <dbReference type="SAM" id="MobiDB-lite"/>
    </source>
</evidence>
<gene>
    <name evidence="2" type="ORF">NPIL_421631</name>
</gene>
<proteinExistence type="predicted"/>
<sequence>HMTYEQRRKYNPQLMTFEILLYGDGINMLLLCSLPPPPRGSTIAQPRNTSRQTILPNSQPVPTASAVQLVQ</sequence>
<organism evidence="2 3">
    <name type="scientific">Nephila pilipes</name>
    <name type="common">Giant wood spider</name>
    <name type="synonym">Nephila maculata</name>
    <dbReference type="NCBI Taxonomy" id="299642"/>
    <lineage>
        <taxon>Eukaryota</taxon>
        <taxon>Metazoa</taxon>
        <taxon>Ecdysozoa</taxon>
        <taxon>Arthropoda</taxon>
        <taxon>Chelicerata</taxon>
        <taxon>Arachnida</taxon>
        <taxon>Araneae</taxon>
        <taxon>Araneomorphae</taxon>
        <taxon>Entelegynae</taxon>
        <taxon>Araneoidea</taxon>
        <taxon>Nephilidae</taxon>
        <taxon>Nephila</taxon>
    </lineage>
</organism>
<accession>A0A8X6PA45</accession>
<dbReference type="Proteomes" id="UP000887013">
    <property type="component" value="Unassembled WGS sequence"/>
</dbReference>
<feature type="compositionally biased region" description="Polar residues" evidence="1">
    <location>
        <begin position="42"/>
        <end position="71"/>
    </location>
</feature>
<feature type="region of interest" description="Disordered" evidence="1">
    <location>
        <begin position="40"/>
        <end position="71"/>
    </location>
</feature>
<protein>
    <submittedName>
        <fullName evidence="2">Uncharacterized protein</fullName>
    </submittedName>
</protein>
<evidence type="ECO:0000313" key="3">
    <source>
        <dbReference type="Proteomes" id="UP000887013"/>
    </source>
</evidence>
<keyword evidence="3" id="KW-1185">Reference proteome</keyword>
<dbReference type="AlphaFoldDB" id="A0A8X6PA45"/>
<evidence type="ECO:0000313" key="2">
    <source>
        <dbReference type="EMBL" id="GFT57020.1"/>
    </source>
</evidence>
<name>A0A8X6PA45_NEPPI</name>
<dbReference type="EMBL" id="BMAW01066882">
    <property type="protein sequence ID" value="GFT57020.1"/>
    <property type="molecule type" value="Genomic_DNA"/>
</dbReference>
<feature type="non-terminal residue" evidence="2">
    <location>
        <position position="1"/>
    </location>
</feature>
<reference evidence="2" key="1">
    <citation type="submission" date="2020-08" db="EMBL/GenBank/DDBJ databases">
        <title>Multicomponent nature underlies the extraordinary mechanical properties of spider dragline silk.</title>
        <authorList>
            <person name="Kono N."/>
            <person name="Nakamura H."/>
            <person name="Mori M."/>
            <person name="Yoshida Y."/>
            <person name="Ohtoshi R."/>
            <person name="Malay A.D."/>
            <person name="Moran D.A.P."/>
            <person name="Tomita M."/>
            <person name="Numata K."/>
            <person name="Arakawa K."/>
        </authorList>
    </citation>
    <scope>NUCLEOTIDE SEQUENCE</scope>
</reference>
<comment type="caution">
    <text evidence="2">The sequence shown here is derived from an EMBL/GenBank/DDBJ whole genome shotgun (WGS) entry which is preliminary data.</text>
</comment>